<dbReference type="GO" id="GO:0005576">
    <property type="term" value="C:extracellular region"/>
    <property type="evidence" value="ECO:0007669"/>
    <property type="project" value="UniProtKB-SubCell"/>
</dbReference>
<dbReference type="GeneTree" id="ENSGT00950000183116"/>
<evidence type="ECO:0000256" key="3">
    <source>
        <dbReference type="ARBA" id="ARBA00022729"/>
    </source>
</evidence>
<feature type="compositionally biased region" description="Basic and acidic residues" evidence="4">
    <location>
        <begin position="31"/>
        <end position="45"/>
    </location>
</feature>
<dbReference type="OMA" id="CRAQINS"/>
<dbReference type="Pfam" id="PF00386">
    <property type="entry name" value="C1q"/>
    <property type="match status" value="1"/>
</dbReference>
<dbReference type="AlphaFoldDB" id="M4AT55"/>
<dbReference type="InterPro" id="IPR050822">
    <property type="entry name" value="Cerebellin_Synaptic_Org"/>
</dbReference>
<sequence>MRAFLTFFILLLCNLHRAQEHSSSRATSAKEVSETDMSKSEENKKKLEPQLDIWEELRNLRDLVLEQAVDLRLLSAKLTESDSLVQVLQEEITVMKDRLTAAETLVEEMQMEGEAQSAELTMTQQKLDIVQERLLVNVAHVEELQEKQEVSKVAFSTSLLLTGEGFTYYPEFTTLVYKNVFTNIGNHYSPVTGYFTAPVRGVYYFRFTGQLAFNDNTIRLRLVKNEDPIVLSGDRVSEFDREDNVSNGAVLHLEINDVVAIQLGGYVWDDNYHRTTFSGFLLFAL</sequence>
<dbReference type="SMART" id="SM00110">
    <property type="entry name" value="C1Q"/>
    <property type="match status" value="1"/>
</dbReference>
<dbReference type="PANTHER" id="PTHR22923">
    <property type="entry name" value="CEREBELLIN-RELATED"/>
    <property type="match status" value="1"/>
</dbReference>
<feature type="chain" id="PRO_5017430222" evidence="5">
    <location>
        <begin position="19"/>
        <end position="285"/>
    </location>
</feature>
<dbReference type="GeneID" id="111609642"/>
<feature type="region of interest" description="Disordered" evidence="4">
    <location>
        <begin position="23"/>
        <end position="45"/>
    </location>
</feature>
<proteinExistence type="predicted"/>
<accession>M4AT55</accession>
<evidence type="ECO:0000256" key="4">
    <source>
        <dbReference type="SAM" id="MobiDB-lite"/>
    </source>
</evidence>
<keyword evidence="3 5" id="KW-0732">Signal</keyword>
<dbReference type="InParanoid" id="M4AT55"/>
<evidence type="ECO:0000259" key="6">
    <source>
        <dbReference type="PROSITE" id="PS50871"/>
    </source>
</evidence>
<feature type="signal peptide" evidence="5">
    <location>
        <begin position="1"/>
        <end position="18"/>
    </location>
</feature>
<evidence type="ECO:0000256" key="1">
    <source>
        <dbReference type="ARBA" id="ARBA00004613"/>
    </source>
</evidence>
<feature type="domain" description="C1q" evidence="6">
    <location>
        <begin position="148"/>
        <end position="285"/>
    </location>
</feature>
<dbReference type="PRINTS" id="PR00007">
    <property type="entry name" value="COMPLEMNTC1Q"/>
</dbReference>
<dbReference type="RefSeq" id="XP_023194814.1">
    <property type="nucleotide sequence ID" value="XM_023339046.1"/>
</dbReference>
<keyword evidence="8" id="KW-1185">Reference proteome</keyword>
<protein>
    <submittedName>
        <fullName evidence="7">Uncharacterized LOC111609642</fullName>
    </submittedName>
</protein>
<dbReference type="OrthoDB" id="6154955at2759"/>
<evidence type="ECO:0000256" key="5">
    <source>
        <dbReference type="SAM" id="SignalP"/>
    </source>
</evidence>
<dbReference type="InterPro" id="IPR001073">
    <property type="entry name" value="C1q_dom"/>
</dbReference>
<reference evidence="7" key="3">
    <citation type="submission" date="2025-08" db="UniProtKB">
        <authorList>
            <consortium name="Ensembl"/>
        </authorList>
    </citation>
    <scope>IDENTIFICATION</scope>
    <source>
        <strain evidence="7">JP 163 A</strain>
    </source>
</reference>
<organism evidence="7 8">
    <name type="scientific">Xiphophorus maculatus</name>
    <name type="common">Southern platyfish</name>
    <name type="synonym">Platypoecilus maculatus</name>
    <dbReference type="NCBI Taxonomy" id="8083"/>
    <lineage>
        <taxon>Eukaryota</taxon>
        <taxon>Metazoa</taxon>
        <taxon>Chordata</taxon>
        <taxon>Craniata</taxon>
        <taxon>Vertebrata</taxon>
        <taxon>Euteleostomi</taxon>
        <taxon>Actinopterygii</taxon>
        <taxon>Neopterygii</taxon>
        <taxon>Teleostei</taxon>
        <taxon>Neoteleostei</taxon>
        <taxon>Acanthomorphata</taxon>
        <taxon>Ovalentaria</taxon>
        <taxon>Atherinomorphae</taxon>
        <taxon>Cyprinodontiformes</taxon>
        <taxon>Poeciliidae</taxon>
        <taxon>Poeciliinae</taxon>
        <taxon>Xiphophorus</taxon>
    </lineage>
</organism>
<dbReference type="KEGG" id="xma:111609642"/>
<dbReference type="PROSITE" id="PS50871">
    <property type="entry name" value="C1Q"/>
    <property type="match status" value="1"/>
</dbReference>
<evidence type="ECO:0000256" key="2">
    <source>
        <dbReference type="ARBA" id="ARBA00022525"/>
    </source>
</evidence>
<dbReference type="SUPFAM" id="SSF49842">
    <property type="entry name" value="TNF-like"/>
    <property type="match status" value="1"/>
</dbReference>
<dbReference type="InterPro" id="IPR008983">
    <property type="entry name" value="Tumour_necrosis_fac-like_dom"/>
</dbReference>
<comment type="subcellular location">
    <subcellularLocation>
        <location evidence="1">Secreted</location>
    </subcellularLocation>
</comment>
<dbReference type="Proteomes" id="UP000002852">
    <property type="component" value="Unassembled WGS sequence"/>
</dbReference>
<evidence type="ECO:0000313" key="7">
    <source>
        <dbReference type="Ensembl" id="ENSXMAP00000017650.2"/>
    </source>
</evidence>
<reference evidence="8" key="2">
    <citation type="journal article" date="2013" name="Nat. Genet.">
        <title>The genome of the platyfish, Xiphophorus maculatus, provides insights into evolutionary adaptation and several complex traits.</title>
        <authorList>
            <person name="Schartl M."/>
            <person name="Walter R.B."/>
            <person name="Shen Y."/>
            <person name="Garcia T."/>
            <person name="Catchen J."/>
            <person name="Amores A."/>
            <person name="Braasch I."/>
            <person name="Chalopin D."/>
            <person name="Volff J.N."/>
            <person name="Lesch K.P."/>
            <person name="Bisazza A."/>
            <person name="Minx P."/>
            <person name="Hillier L."/>
            <person name="Wilson R.K."/>
            <person name="Fuerstenberg S."/>
            <person name="Boore J."/>
            <person name="Searle S."/>
            <person name="Postlethwait J.H."/>
            <person name="Warren W.C."/>
        </authorList>
    </citation>
    <scope>NUCLEOTIDE SEQUENCE [LARGE SCALE GENOMIC DNA]</scope>
    <source>
        <strain evidence="8">JP 163 A</strain>
    </source>
</reference>
<keyword evidence="2" id="KW-0964">Secreted</keyword>
<dbReference type="Ensembl" id="ENSXMAT00000017675.2">
    <property type="protein sequence ID" value="ENSXMAP00000017650.2"/>
    <property type="gene ID" value="ENSXMAG00000017617.2"/>
</dbReference>
<name>M4AT55_XIPMA</name>
<dbReference type="HOGENOM" id="CLU_001074_8_1_1"/>
<reference evidence="8" key="1">
    <citation type="submission" date="2012-01" db="EMBL/GenBank/DDBJ databases">
        <authorList>
            <person name="Walter R."/>
            <person name="Schartl M."/>
            <person name="Warren W."/>
        </authorList>
    </citation>
    <scope>NUCLEOTIDE SEQUENCE [LARGE SCALE GENOMIC DNA]</scope>
    <source>
        <strain evidence="8">JP 163 A</strain>
    </source>
</reference>
<reference evidence="7" key="4">
    <citation type="submission" date="2025-09" db="UniProtKB">
        <authorList>
            <consortium name="Ensembl"/>
        </authorList>
    </citation>
    <scope>IDENTIFICATION</scope>
    <source>
        <strain evidence="7">JP 163 A</strain>
    </source>
</reference>
<dbReference type="PANTHER" id="PTHR22923:SF102">
    <property type="entry name" value="CEREBELLIN 13-RELATED"/>
    <property type="match status" value="1"/>
</dbReference>
<evidence type="ECO:0000313" key="8">
    <source>
        <dbReference type="Proteomes" id="UP000002852"/>
    </source>
</evidence>
<dbReference type="Gene3D" id="2.60.120.40">
    <property type="match status" value="1"/>
</dbReference>